<dbReference type="AlphaFoldDB" id="A0A6J5UTR9"/>
<reference evidence="2 3" key="1">
    <citation type="submission" date="2020-05" db="EMBL/GenBank/DDBJ databases">
        <authorList>
            <person name="Campoy J."/>
            <person name="Schneeberger K."/>
            <person name="Spophaly S."/>
        </authorList>
    </citation>
    <scope>NUCLEOTIDE SEQUENCE [LARGE SCALE GENOMIC DNA]</scope>
    <source>
        <strain evidence="2">PruArmRojPasFocal</strain>
    </source>
</reference>
<name>A0A6J5UTR9_PRUAR</name>
<evidence type="ECO:0000256" key="1">
    <source>
        <dbReference type="SAM" id="SignalP"/>
    </source>
</evidence>
<evidence type="ECO:0000313" key="2">
    <source>
        <dbReference type="EMBL" id="CAB4279283.1"/>
    </source>
</evidence>
<dbReference type="Proteomes" id="UP000507222">
    <property type="component" value="Unassembled WGS sequence"/>
</dbReference>
<accession>A0A6J5UTR9</accession>
<feature type="chain" id="PRO_5026785592" description="Wall-associated receptor kinase galacturonan-binding domain-containing protein" evidence="1">
    <location>
        <begin position="30"/>
        <end position="137"/>
    </location>
</feature>
<evidence type="ECO:0008006" key="4">
    <source>
        <dbReference type="Google" id="ProtNLM"/>
    </source>
</evidence>
<evidence type="ECO:0000313" key="3">
    <source>
        <dbReference type="Proteomes" id="UP000507222"/>
    </source>
</evidence>
<protein>
    <recommendedName>
        <fullName evidence="4">Wall-associated receptor kinase galacturonan-binding domain-containing protein</fullName>
    </recommendedName>
</protein>
<organism evidence="2 3">
    <name type="scientific">Prunus armeniaca</name>
    <name type="common">Apricot</name>
    <name type="synonym">Armeniaca vulgaris</name>
    <dbReference type="NCBI Taxonomy" id="36596"/>
    <lineage>
        <taxon>Eukaryota</taxon>
        <taxon>Viridiplantae</taxon>
        <taxon>Streptophyta</taxon>
        <taxon>Embryophyta</taxon>
        <taxon>Tracheophyta</taxon>
        <taxon>Spermatophyta</taxon>
        <taxon>Magnoliopsida</taxon>
        <taxon>eudicotyledons</taxon>
        <taxon>Gunneridae</taxon>
        <taxon>Pentapetalae</taxon>
        <taxon>rosids</taxon>
        <taxon>fabids</taxon>
        <taxon>Rosales</taxon>
        <taxon>Rosaceae</taxon>
        <taxon>Amygdaloideae</taxon>
        <taxon>Amygdaleae</taxon>
        <taxon>Prunus</taxon>
    </lineage>
</organism>
<gene>
    <name evidence="2" type="ORF">CURHAP_LOCUS31488</name>
</gene>
<feature type="signal peptide" evidence="1">
    <location>
        <begin position="1"/>
        <end position="29"/>
    </location>
</feature>
<keyword evidence="1" id="KW-0732">Signal</keyword>
<proteinExistence type="predicted"/>
<sequence>MSHSGASLSAMQVMIVVMVMALLTTTSHCINISGSYSSSSRCNGLTGTACRIAYSELDFDLEFMLDSEFSIRILKDGDPKITFAGLEKGSVSCGPPGVDKSDSCHQEKNNIVPPDCKPEALTNRNCYRHDEKNGSKR</sequence>
<dbReference type="EMBL" id="CAEKDK010000005">
    <property type="protein sequence ID" value="CAB4279283.1"/>
    <property type="molecule type" value="Genomic_DNA"/>
</dbReference>